<keyword evidence="1" id="KW-0378">Hydrolase</keyword>
<keyword evidence="3" id="KW-1185">Reference proteome</keyword>
<evidence type="ECO:0000313" key="3">
    <source>
        <dbReference type="Proteomes" id="UP000305939"/>
    </source>
</evidence>
<dbReference type="PANTHER" id="PTHR33886">
    <property type="entry name" value="UNSATURATED RHAMNOGALACTURONAN HYDROLASE (EUROFUNG)"/>
    <property type="match status" value="1"/>
</dbReference>
<dbReference type="Proteomes" id="UP000305939">
    <property type="component" value="Unassembled WGS sequence"/>
</dbReference>
<dbReference type="InterPro" id="IPR010905">
    <property type="entry name" value="Glyco_hydro_88"/>
</dbReference>
<gene>
    <name evidence="2" type="ORF">E7Z59_13465</name>
</gene>
<dbReference type="OrthoDB" id="9807186at2"/>
<comment type="caution">
    <text evidence="2">The sequence shown here is derived from an EMBL/GenBank/DDBJ whole genome shotgun (WGS) entry which is preliminary data.</text>
</comment>
<dbReference type="Pfam" id="PF07470">
    <property type="entry name" value="Glyco_hydro_88"/>
    <property type="match status" value="1"/>
</dbReference>
<dbReference type="InterPro" id="IPR008928">
    <property type="entry name" value="6-hairpin_glycosidase_sf"/>
</dbReference>
<protein>
    <recommendedName>
        <fullName evidence="4">Glycosyl hydrolase</fullName>
    </recommendedName>
</protein>
<dbReference type="InterPro" id="IPR052043">
    <property type="entry name" value="PolySaccharide_Degr_Enz"/>
</dbReference>
<name>A0A4S3M000_9FLAO</name>
<dbReference type="GO" id="GO:0005975">
    <property type="term" value="P:carbohydrate metabolic process"/>
    <property type="evidence" value="ECO:0007669"/>
    <property type="project" value="InterPro"/>
</dbReference>
<reference evidence="2 3" key="1">
    <citation type="submission" date="2019-04" db="EMBL/GenBank/DDBJ databases">
        <title>Draft genome sequence of Robertkochia marina CC-AMO-30D.</title>
        <authorList>
            <person name="Hameed A."/>
            <person name="Lin S.-Y."/>
            <person name="Shahina M."/>
            <person name="Lai W.-A."/>
            <person name="Young C.-C."/>
        </authorList>
    </citation>
    <scope>NUCLEOTIDE SEQUENCE [LARGE SCALE GENOMIC DNA]</scope>
    <source>
        <strain evidence="2 3">CC-AMO-30D</strain>
    </source>
</reference>
<sequence>MIVLTLLALTTLTLYFIIGIDIYFYFREIYSRIGIGRWHSRTVWEEKINTINRKWLLDPPIVKLTDQNRHIAIDKLNGRYKSNVIQSWQEAGILLGQASTQQSSQNIQQYLTLKIDPHSKTWKAPIEQVDQALLAYAISYHLEYPEEYKNLFDDTLNFILKLMGNDGTIMYRSFLPDVRFVDTLGFICPFLVYYGKTFNEPQYIDLAIKQLRTYQQEASLESSNLVSHAYDIQTKVPLGIYGWGRGMGWYILGLLGMYKELPDNRFDDITFIKGVIIKTSETLLPFQNKNGGFNSMIPLASSRYDSSITCLAGKLFLAAFQVSENRKFLEASEKCINRLMGVTRKTGAIDYCQGDTKGIGIYSNTFDVMPFTQGLTVQLVQDYKFIRQCSESLV</sequence>
<dbReference type="Gene3D" id="1.50.10.10">
    <property type="match status" value="1"/>
</dbReference>
<organism evidence="2 3">
    <name type="scientific">Robertkochia marina</name>
    <dbReference type="NCBI Taxonomy" id="1227945"/>
    <lineage>
        <taxon>Bacteria</taxon>
        <taxon>Pseudomonadati</taxon>
        <taxon>Bacteroidota</taxon>
        <taxon>Flavobacteriia</taxon>
        <taxon>Flavobacteriales</taxon>
        <taxon>Flavobacteriaceae</taxon>
        <taxon>Robertkochia</taxon>
    </lineage>
</organism>
<dbReference type="InterPro" id="IPR012341">
    <property type="entry name" value="6hp_glycosidase-like_sf"/>
</dbReference>
<dbReference type="RefSeq" id="WP_136336850.1">
    <property type="nucleotide sequence ID" value="NZ_QXMP01000013.1"/>
</dbReference>
<dbReference type="AlphaFoldDB" id="A0A4S3M000"/>
<dbReference type="GO" id="GO:0016787">
    <property type="term" value="F:hydrolase activity"/>
    <property type="evidence" value="ECO:0007669"/>
    <property type="project" value="UniProtKB-KW"/>
</dbReference>
<accession>A0A4S3M000</accession>
<proteinExistence type="predicted"/>
<evidence type="ECO:0000256" key="1">
    <source>
        <dbReference type="ARBA" id="ARBA00022801"/>
    </source>
</evidence>
<dbReference type="PANTHER" id="PTHR33886:SF8">
    <property type="entry name" value="UNSATURATED RHAMNOGALACTURONAN HYDROLASE (EUROFUNG)"/>
    <property type="match status" value="1"/>
</dbReference>
<dbReference type="SUPFAM" id="SSF48208">
    <property type="entry name" value="Six-hairpin glycosidases"/>
    <property type="match status" value="1"/>
</dbReference>
<evidence type="ECO:0000313" key="2">
    <source>
        <dbReference type="EMBL" id="THD66781.1"/>
    </source>
</evidence>
<dbReference type="EMBL" id="SSMC01000003">
    <property type="protein sequence ID" value="THD66781.1"/>
    <property type="molecule type" value="Genomic_DNA"/>
</dbReference>
<evidence type="ECO:0008006" key="4">
    <source>
        <dbReference type="Google" id="ProtNLM"/>
    </source>
</evidence>